<protein>
    <recommendedName>
        <fullName evidence="3">J domain-containing protein</fullName>
    </recommendedName>
</protein>
<dbReference type="AlphaFoldDB" id="A0AAP4PY59"/>
<dbReference type="EMBL" id="JAQJJM010000011">
    <property type="protein sequence ID" value="MDN5132129.1"/>
    <property type="molecule type" value="Genomic_DNA"/>
</dbReference>
<evidence type="ECO:0000313" key="2">
    <source>
        <dbReference type="Proteomes" id="UP001171508"/>
    </source>
</evidence>
<dbReference type="Gene3D" id="1.10.287.110">
    <property type="entry name" value="DnaJ domain"/>
    <property type="match status" value="1"/>
</dbReference>
<name>A0AAP4PY59_9BACT</name>
<proteinExistence type="predicted"/>
<feature type="non-terminal residue" evidence="1">
    <location>
        <position position="1"/>
    </location>
</feature>
<dbReference type="RefSeq" id="WP_301357645.1">
    <property type="nucleotide sequence ID" value="NZ_JAQJJM010000011.1"/>
</dbReference>
<reference evidence="1" key="2">
    <citation type="submission" date="2023-01" db="EMBL/GenBank/DDBJ databases">
        <authorList>
            <person name="Uljanovas D."/>
        </authorList>
    </citation>
    <scope>NUCLEOTIDE SEQUENCE</scope>
    <source>
        <strain evidence="1">H19</strain>
    </source>
</reference>
<accession>A0AAP4PY59</accession>
<dbReference type="InterPro" id="IPR036869">
    <property type="entry name" value="J_dom_sf"/>
</dbReference>
<dbReference type="SUPFAM" id="SSF46565">
    <property type="entry name" value="Chaperone J-domain"/>
    <property type="match status" value="1"/>
</dbReference>
<dbReference type="Proteomes" id="UP001171508">
    <property type="component" value="Unassembled WGS sequence"/>
</dbReference>
<evidence type="ECO:0008006" key="3">
    <source>
        <dbReference type="Google" id="ProtNLM"/>
    </source>
</evidence>
<organism evidence="1 2">
    <name type="scientific">Aliarcobacter butzleri</name>
    <dbReference type="NCBI Taxonomy" id="28197"/>
    <lineage>
        <taxon>Bacteria</taxon>
        <taxon>Pseudomonadati</taxon>
        <taxon>Campylobacterota</taxon>
        <taxon>Epsilonproteobacteria</taxon>
        <taxon>Campylobacterales</taxon>
        <taxon>Arcobacteraceae</taxon>
        <taxon>Aliarcobacter</taxon>
    </lineage>
</organism>
<reference evidence="1" key="1">
    <citation type="journal article" date="2023" name="Microorganisms">
        <title>Genomic Characterization of Arcobacter butzleri Strains Isolated from Various Sources in Lithuania.</title>
        <authorList>
            <person name="Uljanovas D."/>
            <person name="Golz G."/>
            <person name="Fleischmann S."/>
            <person name="Kudirkiene E."/>
            <person name="Kasetiene N."/>
            <person name="Grineviciene A."/>
            <person name="Tamuleviciene E."/>
            <person name="Aksomaitiene J."/>
            <person name="Alter T."/>
            <person name="Malakauskas M."/>
        </authorList>
    </citation>
    <scope>NUCLEOTIDE SEQUENCE</scope>
    <source>
        <strain evidence="1">H19</strain>
    </source>
</reference>
<comment type="caution">
    <text evidence="1">The sequence shown here is derived from an EMBL/GenBank/DDBJ whole genome shotgun (WGS) entry which is preliminary data.</text>
</comment>
<gene>
    <name evidence="1" type="ORF">PJV92_05275</name>
</gene>
<sequence length="179" mass="21057">KIKKEEKKTNPQIFKNETIFFKEYKMTRESILKEFKEVTGINEAKKIYKTLAKKLHPDVGGDEESFKLLNAIYNDLIEHKIYFSNDIKIDVELEKIISLILHFENITIELVGSWVWVSGDTKEIKDKLKELGFKWASKKKMWFYGEMKGRNPKEKSMEEIKGKYGSEVLKSDKKERIAG</sequence>
<evidence type="ECO:0000313" key="1">
    <source>
        <dbReference type="EMBL" id="MDN5132129.1"/>
    </source>
</evidence>